<protein>
    <recommendedName>
        <fullName evidence="3 7">DNA replication regulator SLD2</fullName>
    </recommendedName>
</protein>
<feature type="region of interest" description="Disordered" evidence="8">
    <location>
        <begin position="18"/>
        <end position="37"/>
    </location>
</feature>
<evidence type="ECO:0000256" key="2">
    <source>
        <dbReference type="ARBA" id="ARBA00007276"/>
    </source>
</evidence>
<name>A0A9P6AXA0_9AGAM</name>
<keyword evidence="10" id="KW-1185">Reference proteome</keyword>
<dbReference type="FunFam" id="1.10.10.1460:FF:000001">
    <property type="entry name" value="DNA replication regulator Sld2"/>
    <property type="match status" value="1"/>
</dbReference>
<gene>
    <name evidence="9" type="ORF">BS47DRAFT_1344044</name>
</gene>
<feature type="compositionally biased region" description="Acidic residues" evidence="8">
    <location>
        <begin position="347"/>
        <end position="357"/>
    </location>
</feature>
<dbReference type="CDD" id="cd22289">
    <property type="entry name" value="RecQL4_SLD2_NTD"/>
    <property type="match status" value="1"/>
</dbReference>
<keyword evidence="4 7" id="KW-0235">DNA replication</keyword>
<dbReference type="Gene3D" id="1.10.10.1460">
    <property type="match status" value="1"/>
</dbReference>
<comment type="subcellular location">
    <subcellularLocation>
        <location evidence="1 7">Nucleus</location>
    </subcellularLocation>
</comment>
<dbReference type="Pfam" id="PF11719">
    <property type="entry name" value="Drc1-Sld2"/>
    <property type="match status" value="1"/>
</dbReference>
<feature type="compositionally biased region" description="Basic and acidic residues" evidence="8">
    <location>
        <begin position="280"/>
        <end position="293"/>
    </location>
</feature>
<evidence type="ECO:0000313" key="10">
    <source>
        <dbReference type="Proteomes" id="UP000886523"/>
    </source>
</evidence>
<feature type="compositionally biased region" description="Acidic residues" evidence="8">
    <location>
        <begin position="113"/>
        <end position="125"/>
    </location>
</feature>
<feature type="compositionally biased region" description="Basic residues" evidence="8">
    <location>
        <begin position="231"/>
        <end position="249"/>
    </location>
</feature>
<comment type="caution">
    <text evidence="9">The sequence shown here is derived from an EMBL/GenBank/DDBJ whole genome shotgun (WGS) entry which is preliminary data.</text>
</comment>
<evidence type="ECO:0000256" key="3">
    <source>
        <dbReference type="ARBA" id="ARBA00018363"/>
    </source>
</evidence>
<sequence length="365" mass="40601">MDELNRLKRELKAWERKFRVEHDGRDPTKDDTRHDPAIAAKYKLYRSLSKAPAKPLEPATTTPRTKARKRMRGEDIPITPSESARKKRTRISSFTKASQALHSSSSHIGGGGLEDEDEDEDEDVIPESPIKPSRPNIPAGPSSGVFRPLFPDSLPSKPPHVDDSGVFRSLFTEEISSRRRRGDDLDDFDMEIVVDPSQDAIDGSLNPGSSNSTALRPPSPVPDLAAQSLKHNPKVKAARLPRKKNKSGRRRSESAEEADDGDEEILTTTVKWKASGTLTDRTEQGGGAHRDQAEVPEYQLSDDDFPRPRLFDATELSSSEDAVPNERRDRSRPSKLNRLAPIWAAGESEEDGDEWDSTPEWAAEL</sequence>
<comment type="function">
    <text evidence="7">Has a role in the initiation of DNA replication. Required at S-phase checkpoint.</text>
</comment>
<dbReference type="GO" id="GO:0003697">
    <property type="term" value="F:single-stranded DNA binding"/>
    <property type="evidence" value="ECO:0007669"/>
    <property type="project" value="TreeGrafter"/>
</dbReference>
<comment type="similarity">
    <text evidence="2 7">Belongs to the SLD2 family.</text>
</comment>
<evidence type="ECO:0000256" key="4">
    <source>
        <dbReference type="ARBA" id="ARBA00022705"/>
    </source>
</evidence>
<dbReference type="InterPro" id="IPR021110">
    <property type="entry name" value="DNA_rep_checkpnt_protein"/>
</dbReference>
<keyword evidence="5 7" id="KW-0539">Nucleus</keyword>
<feature type="compositionally biased region" description="Polar residues" evidence="8">
    <location>
        <begin position="91"/>
        <end position="101"/>
    </location>
</feature>
<proteinExistence type="inferred from homology"/>
<dbReference type="PANTHER" id="PTHR28124:SF1">
    <property type="entry name" value="DNA REPLICATION REGULATOR SLD2"/>
    <property type="match status" value="1"/>
</dbReference>
<dbReference type="AlphaFoldDB" id="A0A9P6AXA0"/>
<dbReference type="GO" id="GO:0000727">
    <property type="term" value="P:double-strand break repair via break-induced replication"/>
    <property type="evidence" value="ECO:0007669"/>
    <property type="project" value="TreeGrafter"/>
</dbReference>
<accession>A0A9P6AXA0</accession>
<evidence type="ECO:0000256" key="7">
    <source>
        <dbReference type="RuleBase" id="RU367067"/>
    </source>
</evidence>
<evidence type="ECO:0000313" key="9">
    <source>
        <dbReference type="EMBL" id="KAF9513567.1"/>
    </source>
</evidence>
<dbReference type="GO" id="GO:0031261">
    <property type="term" value="C:DNA replication preinitiation complex"/>
    <property type="evidence" value="ECO:0007669"/>
    <property type="project" value="TreeGrafter"/>
</dbReference>
<evidence type="ECO:0000256" key="5">
    <source>
        <dbReference type="ARBA" id="ARBA00023242"/>
    </source>
</evidence>
<feature type="compositionally biased region" description="Acidic residues" evidence="8">
    <location>
        <begin position="255"/>
        <end position="265"/>
    </location>
</feature>
<feature type="region of interest" description="Disordered" evidence="8">
    <location>
        <begin position="46"/>
        <end position="365"/>
    </location>
</feature>
<dbReference type="InterPro" id="IPR040203">
    <property type="entry name" value="Sld2"/>
</dbReference>
<evidence type="ECO:0000256" key="1">
    <source>
        <dbReference type="ARBA" id="ARBA00004123"/>
    </source>
</evidence>
<keyword evidence="6 7" id="KW-0131">Cell cycle</keyword>
<dbReference type="GO" id="GO:0006270">
    <property type="term" value="P:DNA replication initiation"/>
    <property type="evidence" value="ECO:0007669"/>
    <property type="project" value="UniProtKB-UniRule"/>
</dbReference>
<dbReference type="OrthoDB" id="8775810at2759"/>
<dbReference type="GO" id="GO:1902977">
    <property type="term" value="P:mitotic DNA replication preinitiation complex assembly"/>
    <property type="evidence" value="ECO:0007669"/>
    <property type="project" value="TreeGrafter"/>
</dbReference>
<reference evidence="9" key="1">
    <citation type="journal article" date="2020" name="Nat. Commun.">
        <title>Large-scale genome sequencing of mycorrhizal fungi provides insights into the early evolution of symbiotic traits.</title>
        <authorList>
            <person name="Miyauchi S."/>
            <person name="Kiss E."/>
            <person name="Kuo A."/>
            <person name="Drula E."/>
            <person name="Kohler A."/>
            <person name="Sanchez-Garcia M."/>
            <person name="Morin E."/>
            <person name="Andreopoulos B."/>
            <person name="Barry K.W."/>
            <person name="Bonito G."/>
            <person name="Buee M."/>
            <person name="Carver A."/>
            <person name="Chen C."/>
            <person name="Cichocki N."/>
            <person name="Clum A."/>
            <person name="Culley D."/>
            <person name="Crous P.W."/>
            <person name="Fauchery L."/>
            <person name="Girlanda M."/>
            <person name="Hayes R.D."/>
            <person name="Keri Z."/>
            <person name="LaButti K."/>
            <person name="Lipzen A."/>
            <person name="Lombard V."/>
            <person name="Magnuson J."/>
            <person name="Maillard F."/>
            <person name="Murat C."/>
            <person name="Nolan M."/>
            <person name="Ohm R.A."/>
            <person name="Pangilinan J."/>
            <person name="Pereira M.F."/>
            <person name="Perotto S."/>
            <person name="Peter M."/>
            <person name="Pfister S."/>
            <person name="Riley R."/>
            <person name="Sitrit Y."/>
            <person name="Stielow J.B."/>
            <person name="Szollosi G."/>
            <person name="Zifcakova L."/>
            <person name="Stursova M."/>
            <person name="Spatafora J.W."/>
            <person name="Tedersoo L."/>
            <person name="Vaario L.M."/>
            <person name="Yamada A."/>
            <person name="Yan M."/>
            <person name="Wang P."/>
            <person name="Xu J."/>
            <person name="Bruns T."/>
            <person name="Baldrian P."/>
            <person name="Vilgalys R."/>
            <person name="Dunand C."/>
            <person name="Henrissat B."/>
            <person name="Grigoriev I.V."/>
            <person name="Hibbett D."/>
            <person name="Nagy L.G."/>
            <person name="Martin F.M."/>
        </authorList>
    </citation>
    <scope>NUCLEOTIDE SEQUENCE</scope>
    <source>
        <strain evidence="9">UP504</strain>
    </source>
</reference>
<feature type="compositionally biased region" description="Basic and acidic residues" evidence="8">
    <location>
        <begin position="18"/>
        <end position="36"/>
    </location>
</feature>
<evidence type="ECO:0000256" key="6">
    <source>
        <dbReference type="ARBA" id="ARBA00023306"/>
    </source>
</evidence>
<dbReference type="GO" id="GO:0003688">
    <property type="term" value="F:DNA replication origin binding"/>
    <property type="evidence" value="ECO:0007669"/>
    <property type="project" value="TreeGrafter"/>
</dbReference>
<dbReference type="Proteomes" id="UP000886523">
    <property type="component" value="Unassembled WGS sequence"/>
</dbReference>
<organism evidence="9 10">
    <name type="scientific">Hydnum rufescens UP504</name>
    <dbReference type="NCBI Taxonomy" id="1448309"/>
    <lineage>
        <taxon>Eukaryota</taxon>
        <taxon>Fungi</taxon>
        <taxon>Dikarya</taxon>
        <taxon>Basidiomycota</taxon>
        <taxon>Agaricomycotina</taxon>
        <taxon>Agaricomycetes</taxon>
        <taxon>Cantharellales</taxon>
        <taxon>Hydnaceae</taxon>
        <taxon>Hydnum</taxon>
    </lineage>
</organism>
<dbReference type="PANTHER" id="PTHR28124">
    <property type="entry name" value="DNA REPLICATION REGULATOR SLD2"/>
    <property type="match status" value="1"/>
</dbReference>
<dbReference type="EMBL" id="MU128970">
    <property type="protein sequence ID" value="KAF9513567.1"/>
    <property type="molecule type" value="Genomic_DNA"/>
</dbReference>
<evidence type="ECO:0000256" key="8">
    <source>
        <dbReference type="SAM" id="MobiDB-lite"/>
    </source>
</evidence>